<dbReference type="AlphaFoldDB" id="A0A117M2U2"/>
<dbReference type="GO" id="GO:0016832">
    <property type="term" value="F:aldehyde-lyase activity"/>
    <property type="evidence" value="ECO:0007669"/>
    <property type="project" value="InterPro"/>
</dbReference>
<feature type="binding site" evidence="2">
    <location>
        <position position="178"/>
    </location>
    <ligand>
        <name>dihydroxyacetone phosphate</name>
        <dbReference type="ChEBI" id="CHEBI:57642"/>
    </ligand>
</feature>
<dbReference type="Pfam" id="PF01116">
    <property type="entry name" value="F_bP_aldolase"/>
    <property type="match status" value="1"/>
</dbReference>
<dbReference type="InterPro" id="IPR000771">
    <property type="entry name" value="FBA_II"/>
</dbReference>
<keyword evidence="3" id="KW-0479">Metal-binding</keyword>
<name>A0A117M2U2_9BACT</name>
<feature type="binding site" evidence="3">
    <location>
        <position position="177"/>
    </location>
    <ligand>
        <name>Zn(2+)</name>
        <dbReference type="ChEBI" id="CHEBI:29105"/>
        <label>1</label>
        <note>catalytic</note>
    </ligand>
</feature>
<dbReference type="GO" id="GO:0005975">
    <property type="term" value="P:carbohydrate metabolic process"/>
    <property type="evidence" value="ECO:0007669"/>
    <property type="project" value="InterPro"/>
</dbReference>
<dbReference type="NCBIfam" id="TIGR00167">
    <property type="entry name" value="cbbA"/>
    <property type="match status" value="1"/>
</dbReference>
<gene>
    <name evidence="4" type="ORF">XD94_0548</name>
</gene>
<dbReference type="PIRSF" id="PIRSF001359">
    <property type="entry name" value="F_bP_aldolase_II"/>
    <property type="match status" value="1"/>
</dbReference>
<dbReference type="SUPFAM" id="SSF51569">
    <property type="entry name" value="Aldolase"/>
    <property type="match status" value="1"/>
</dbReference>
<keyword evidence="3" id="KW-0862">Zinc</keyword>
<feature type="binding site" evidence="2">
    <location>
        <begin position="227"/>
        <end position="230"/>
    </location>
    <ligand>
        <name>dihydroxyacetone phosphate</name>
        <dbReference type="ChEBI" id="CHEBI:57642"/>
    </ligand>
</feature>
<feature type="binding site" evidence="2">
    <location>
        <begin position="206"/>
        <end position="208"/>
    </location>
    <ligand>
        <name>dihydroxyacetone phosphate</name>
        <dbReference type="ChEBI" id="CHEBI:57642"/>
    </ligand>
</feature>
<protein>
    <submittedName>
        <fullName evidence="4">Ketose-bisphosphate aldolase</fullName>
    </submittedName>
</protein>
<evidence type="ECO:0000256" key="2">
    <source>
        <dbReference type="PIRSR" id="PIRSR001359-2"/>
    </source>
</evidence>
<dbReference type="PANTHER" id="PTHR30304:SF0">
    <property type="entry name" value="D-TAGATOSE-1,6-BISPHOSPHATE ALDOLASE SUBUNIT GATY-RELATED"/>
    <property type="match status" value="1"/>
</dbReference>
<proteinExistence type="predicted"/>
<feature type="binding site" evidence="3">
    <location>
        <position position="83"/>
    </location>
    <ligand>
        <name>Zn(2+)</name>
        <dbReference type="ChEBI" id="CHEBI:29105"/>
        <label>1</label>
        <note>catalytic</note>
    </ligand>
</feature>
<dbReference type="PATRIC" id="fig|1184387.3.peg.895"/>
<dbReference type="EMBL" id="LGGP01000070">
    <property type="protein sequence ID" value="KUK81262.1"/>
    <property type="molecule type" value="Genomic_DNA"/>
</dbReference>
<dbReference type="InterPro" id="IPR050246">
    <property type="entry name" value="Class_II_FBP_aldolase"/>
</dbReference>
<feature type="binding site" evidence="3">
    <location>
        <position position="134"/>
    </location>
    <ligand>
        <name>Zn(2+)</name>
        <dbReference type="ChEBI" id="CHEBI:29105"/>
        <label>2</label>
    </ligand>
</feature>
<comment type="caution">
    <text evidence="4">The sequence shown here is derived from an EMBL/GenBank/DDBJ whole genome shotgun (WGS) entry which is preliminary data.</text>
</comment>
<dbReference type="GO" id="GO:0008270">
    <property type="term" value="F:zinc ion binding"/>
    <property type="evidence" value="ECO:0007669"/>
    <property type="project" value="InterPro"/>
</dbReference>
<accession>A0A117M2U2</accession>
<feature type="binding site" evidence="3">
    <location>
        <position position="205"/>
    </location>
    <ligand>
        <name>Zn(2+)</name>
        <dbReference type="ChEBI" id="CHEBI:29105"/>
        <label>1</label>
        <note>catalytic</note>
    </ligand>
</feature>
<dbReference type="CDD" id="cd00947">
    <property type="entry name" value="TBP_aldolase_IIB"/>
    <property type="match status" value="1"/>
</dbReference>
<dbReference type="PANTHER" id="PTHR30304">
    <property type="entry name" value="D-TAGATOSE-1,6-BISPHOSPHATE ALDOLASE"/>
    <property type="match status" value="1"/>
</dbReference>
<evidence type="ECO:0000256" key="3">
    <source>
        <dbReference type="PIRSR" id="PIRSR001359-3"/>
    </source>
</evidence>
<dbReference type="Proteomes" id="UP000054092">
    <property type="component" value="Unassembled WGS sequence"/>
</dbReference>
<dbReference type="Gene3D" id="3.20.20.70">
    <property type="entry name" value="Aldolase class I"/>
    <property type="match status" value="1"/>
</dbReference>
<sequence>MPLVTLTDVLIDAQEKKYAVPGFNFHLYEDLVAIVEAAQEARSPVILMAAGTCIKHWGPTLAAALIKDVASRVDIPVVAHLDHASSLELIFRSIHAGFTSVMYDGSMLPVEENIANSKIVVKVARTFGVSVEAELGRVAKGEEGESAVEILTDPSDVVMFCEQTDVDALAVAVGTVHGMQKQEANIHLDLVDAISKVSPIPLVLHGSSGASSEDLRYIATTAFSKINIGTRLKTVFTEGIREILKNNEELKDQLTLLKMAAPRVKETVKEKIELLGSGNRV</sequence>
<reference evidence="5" key="1">
    <citation type="journal article" date="2015" name="MBio">
        <title>Genome-Resolved Metagenomic Analysis Reveals Roles for Candidate Phyla and Other Microbial Community Members in Biogeochemical Transformations in Oil Reservoirs.</title>
        <authorList>
            <person name="Hu P."/>
            <person name="Tom L."/>
            <person name="Singh A."/>
            <person name="Thomas B.C."/>
            <person name="Baker B.J."/>
            <person name="Piceno Y.M."/>
            <person name="Andersen G.L."/>
            <person name="Banfield J.F."/>
        </authorList>
    </citation>
    <scope>NUCLEOTIDE SEQUENCE [LARGE SCALE GENOMIC DNA]</scope>
</reference>
<comment type="cofactor">
    <cofactor evidence="3">
        <name>Zn(2+)</name>
        <dbReference type="ChEBI" id="CHEBI:29105"/>
    </cofactor>
    <text evidence="3">Binds 2 Zn(2+) ions per subunit. One is catalytic and the other provides a structural contribution.</text>
</comment>
<feature type="binding site" evidence="3">
    <location>
        <position position="104"/>
    </location>
    <ligand>
        <name>Zn(2+)</name>
        <dbReference type="ChEBI" id="CHEBI:29105"/>
        <label>2</label>
    </ligand>
</feature>
<feature type="active site" description="Proton donor" evidence="1">
    <location>
        <position position="82"/>
    </location>
</feature>
<evidence type="ECO:0000256" key="1">
    <source>
        <dbReference type="PIRSR" id="PIRSR001359-1"/>
    </source>
</evidence>
<evidence type="ECO:0000313" key="5">
    <source>
        <dbReference type="Proteomes" id="UP000054092"/>
    </source>
</evidence>
<organism evidence="4 5">
    <name type="scientific">Mesotoga prima</name>
    <dbReference type="NCBI Taxonomy" id="1184387"/>
    <lineage>
        <taxon>Bacteria</taxon>
        <taxon>Thermotogati</taxon>
        <taxon>Thermotogota</taxon>
        <taxon>Thermotogae</taxon>
        <taxon>Kosmotogales</taxon>
        <taxon>Kosmotogaceae</taxon>
        <taxon>Mesotoga</taxon>
    </lineage>
</organism>
<evidence type="ECO:0000313" key="4">
    <source>
        <dbReference type="EMBL" id="KUK81262.1"/>
    </source>
</evidence>
<dbReference type="InterPro" id="IPR013785">
    <property type="entry name" value="Aldolase_TIM"/>
</dbReference>